<reference evidence="3" key="1">
    <citation type="journal article" date="2024" name="Gigascience">
        <title>Chromosome-level genome of the poultry shaft louse Menopon gallinae provides insight into the host-switching and adaptive evolution of parasitic lice.</title>
        <authorList>
            <person name="Xu Y."/>
            <person name="Ma L."/>
            <person name="Liu S."/>
            <person name="Liang Y."/>
            <person name="Liu Q."/>
            <person name="He Z."/>
            <person name="Tian L."/>
            <person name="Duan Y."/>
            <person name="Cai W."/>
            <person name="Li H."/>
            <person name="Song F."/>
        </authorList>
    </citation>
    <scope>NUCLEOTIDE SEQUENCE</scope>
    <source>
        <strain evidence="3">Cailab_2023a</strain>
    </source>
</reference>
<dbReference type="AlphaFoldDB" id="A0AAW2HJW2"/>
<accession>A0AAW2HJW2</accession>
<evidence type="ECO:0000259" key="2">
    <source>
        <dbReference type="PROSITE" id="PS50025"/>
    </source>
</evidence>
<evidence type="ECO:0000256" key="1">
    <source>
        <dbReference type="PROSITE-ProRule" id="PRU00122"/>
    </source>
</evidence>
<dbReference type="Gene3D" id="2.60.120.200">
    <property type="match status" value="1"/>
</dbReference>
<name>A0AAW2HJW2_9NEOP</name>
<gene>
    <name evidence="3" type="ORF">PYX00_007665</name>
</gene>
<dbReference type="InterPro" id="IPR001791">
    <property type="entry name" value="Laminin_G"/>
</dbReference>
<proteinExistence type="predicted"/>
<evidence type="ECO:0000313" key="3">
    <source>
        <dbReference type="EMBL" id="KAL0270173.1"/>
    </source>
</evidence>
<dbReference type="EMBL" id="JARGDH010000004">
    <property type="protein sequence ID" value="KAL0270173.1"/>
    <property type="molecule type" value="Genomic_DNA"/>
</dbReference>
<dbReference type="PROSITE" id="PS50025">
    <property type="entry name" value="LAM_G_DOMAIN"/>
    <property type="match status" value="1"/>
</dbReference>
<dbReference type="Pfam" id="PF02210">
    <property type="entry name" value="Laminin_G_2"/>
    <property type="match status" value="1"/>
</dbReference>
<sequence>MISANVDGIYSDHSHLHGPFSMLSSSKVYVGGSQTTHALPGSKIHNNFVGCLRKVEFSADTLKLNLLDLGKTGNKLLTVAGNIDFMCHELSAADAVTFLTGKAYLVFARHRTSSRPTPLFQQHFPVFQKNNIPRKLGLWSISDNGFLIFHSSERHSFRIW</sequence>
<dbReference type="InterPro" id="IPR013320">
    <property type="entry name" value="ConA-like_dom_sf"/>
</dbReference>
<comment type="caution">
    <text evidence="1">Lacks conserved residue(s) required for the propagation of feature annotation.</text>
</comment>
<comment type="caution">
    <text evidence="3">The sequence shown here is derived from an EMBL/GenBank/DDBJ whole genome shotgun (WGS) entry which is preliminary data.</text>
</comment>
<protein>
    <recommendedName>
        <fullName evidence="2">Laminin G domain-containing protein</fullName>
    </recommendedName>
</protein>
<dbReference type="SUPFAM" id="SSF49899">
    <property type="entry name" value="Concanavalin A-like lectins/glucanases"/>
    <property type="match status" value="1"/>
</dbReference>
<feature type="domain" description="Laminin G" evidence="2">
    <location>
        <begin position="1"/>
        <end position="87"/>
    </location>
</feature>
<organism evidence="3">
    <name type="scientific">Menopon gallinae</name>
    <name type="common">poultry shaft louse</name>
    <dbReference type="NCBI Taxonomy" id="328185"/>
    <lineage>
        <taxon>Eukaryota</taxon>
        <taxon>Metazoa</taxon>
        <taxon>Ecdysozoa</taxon>
        <taxon>Arthropoda</taxon>
        <taxon>Hexapoda</taxon>
        <taxon>Insecta</taxon>
        <taxon>Pterygota</taxon>
        <taxon>Neoptera</taxon>
        <taxon>Paraneoptera</taxon>
        <taxon>Psocodea</taxon>
        <taxon>Troctomorpha</taxon>
        <taxon>Phthiraptera</taxon>
        <taxon>Amblycera</taxon>
        <taxon>Menoponidae</taxon>
        <taxon>Menopon</taxon>
    </lineage>
</organism>